<feature type="region of interest" description="Disordered" evidence="3">
    <location>
        <begin position="2034"/>
        <end position="2083"/>
    </location>
</feature>
<dbReference type="InterPro" id="IPR000331">
    <property type="entry name" value="Rap/Ran_GAP_dom"/>
</dbReference>
<feature type="compositionally biased region" description="Low complexity" evidence="3">
    <location>
        <begin position="894"/>
        <end position="907"/>
    </location>
</feature>
<feature type="compositionally biased region" description="Basic and acidic residues" evidence="3">
    <location>
        <begin position="701"/>
        <end position="714"/>
    </location>
</feature>
<dbReference type="RefSeq" id="XP_030070151.1">
    <property type="nucleotide sequence ID" value="XM_030214291.1"/>
</dbReference>
<keyword evidence="1" id="KW-0343">GTPase activation</keyword>
<proteinExistence type="predicted"/>
<keyword evidence="2" id="KW-0597">Phosphoprotein</keyword>
<evidence type="ECO:0000259" key="4">
    <source>
        <dbReference type="PROSITE" id="PS50085"/>
    </source>
</evidence>
<feature type="region of interest" description="Disordered" evidence="3">
    <location>
        <begin position="691"/>
        <end position="747"/>
    </location>
</feature>
<feature type="domain" description="Rap-GAP" evidence="4">
    <location>
        <begin position="1797"/>
        <end position="2005"/>
    </location>
</feature>
<dbReference type="InterPro" id="IPR035974">
    <property type="entry name" value="Rap/Ran-GAP_sf"/>
</dbReference>
<keyword evidence="5" id="KW-1185">Reference proteome</keyword>
<feature type="region of interest" description="Disordered" evidence="3">
    <location>
        <begin position="930"/>
        <end position="954"/>
    </location>
</feature>
<accession>A0A6P7Z051</accession>
<feature type="compositionally biased region" description="Basic and acidic residues" evidence="3">
    <location>
        <begin position="472"/>
        <end position="484"/>
    </location>
</feature>
<dbReference type="FunFam" id="3.40.50.11210:FF:000001">
    <property type="entry name" value="Ral GTPase-activating protein subunit alpha-1 isoform 1"/>
    <property type="match status" value="1"/>
</dbReference>
<reference evidence="6" key="1">
    <citation type="submission" date="2025-08" db="UniProtKB">
        <authorList>
            <consortium name="RefSeq"/>
        </authorList>
    </citation>
    <scope>IDENTIFICATION</scope>
</reference>
<dbReference type="GO" id="GO:0005634">
    <property type="term" value="C:nucleus"/>
    <property type="evidence" value="ECO:0007669"/>
    <property type="project" value="InterPro"/>
</dbReference>
<dbReference type="GO" id="GO:0005096">
    <property type="term" value="F:GTPase activator activity"/>
    <property type="evidence" value="ECO:0007669"/>
    <property type="project" value="UniProtKB-KW"/>
</dbReference>
<dbReference type="Pfam" id="PF20412">
    <property type="entry name" value="RALGAPB_N"/>
    <property type="match status" value="1"/>
</dbReference>
<feature type="region of interest" description="Disordered" evidence="3">
    <location>
        <begin position="852"/>
        <end position="907"/>
    </location>
</feature>
<feature type="compositionally biased region" description="Polar residues" evidence="3">
    <location>
        <begin position="2036"/>
        <end position="2047"/>
    </location>
</feature>
<feature type="compositionally biased region" description="Basic residues" evidence="3">
    <location>
        <begin position="2065"/>
        <end position="2075"/>
    </location>
</feature>
<dbReference type="Proteomes" id="UP000515156">
    <property type="component" value="Chromosome 9"/>
</dbReference>
<dbReference type="PANTHER" id="PTHR10063">
    <property type="entry name" value="TUBERIN"/>
    <property type="match status" value="1"/>
</dbReference>
<protein>
    <submittedName>
        <fullName evidence="6">Ral GTPase-activating protein subunit alpha-1 isoform X2</fullName>
    </submittedName>
</protein>
<dbReference type="PROSITE" id="PS50085">
    <property type="entry name" value="RAPGAP"/>
    <property type="match status" value="1"/>
</dbReference>
<feature type="compositionally biased region" description="Polar residues" evidence="3">
    <location>
        <begin position="363"/>
        <end position="377"/>
    </location>
</feature>
<dbReference type="Pfam" id="PF02145">
    <property type="entry name" value="Rap_GAP"/>
    <property type="match status" value="1"/>
</dbReference>
<dbReference type="InterPro" id="IPR046859">
    <property type="entry name" value="RGPA/RALGAPB_N"/>
</dbReference>
<dbReference type="InterPro" id="IPR027107">
    <property type="entry name" value="Tuberin/Ral-act_asu"/>
</dbReference>
<name>A0A6P7Z051_9AMPH</name>
<feature type="compositionally biased region" description="Polar residues" evidence="3">
    <location>
        <begin position="852"/>
        <end position="862"/>
    </location>
</feature>
<dbReference type="CTD" id="253959"/>
<dbReference type="SUPFAM" id="SSF111347">
    <property type="entry name" value="Rap/Ran-GAP"/>
    <property type="match status" value="1"/>
</dbReference>
<gene>
    <name evidence="6" type="primary">RALGAPA1</name>
</gene>
<sequence length="2083" mass="234569">MFSKKTHGDVKKSTQKVLDTKKDVLTRLKHLRIVIENAESIDLKQFFDQNFSHIYYVFFENFVIIETGLKQKGHKSQREELDAILFIFEKILQLLPERIHQRWQYHSISLILKKLLHTGNSLKIRLEGLRLFLLWLQALQNNCGPEQLSIFACLIPGFPSPQFEHGPRTLDHLINPPLNLQETQVTIEEIMPLVPPQSGDKGQEDLTSYFLEAFLKYIVIQVRSLEWRNKENQEKGFSFLFSYFKKYYLPYIFPAFSKETSLYNPVLEIPQTRPKPHYVMIKKDAETNEAVYCTKEPFLNARVIFIRWLVSFWLEPKPQTGPHIPGMEGENVPKNIQRAAANMAAREDSKTENTERTTEQEQSHSNTSTLTEREPSVSSLCSIDEEHVTDYEIVRRVFSSKRSNVNFVVEIFRQAFLLPICDAAAMRKVLKVYEQWIKQKDKPFFMKESEESISPSTSNICIQNQDVLEVSAEKEKERDEEKTKTTTGHVRNPSWTRNISYQDAVDHMSEVDIVERHVQAGAQAIFQVFITNAANIILLEPANENKSLLNEHTDMCKRVLNIYRYMVVQVSMDKKTWIQLLLVMLRVTESVLKINPQVLVQYQGRKNQLLAGRLAGPLFQTLIVAWIKSSLHVNVSRELWDDLLSVMSSLTYWEEQATEWARTMETLTKVLAKNVYHLDLNELPLDKLSEQKQKKHKGKGCGHEFHKTSVDKSFSRGWSRDQPGQAPMRQRSATTTGSPGTEKARSIVRQKTVDIDDAQIFPHPIRVRHFSQTEDTPSEVFGAKNQESSLLPRSSSTSDILEPFAIERAQASKEDMNQKLHTLNSEIGSSSSNVPDLMDEFIAERLRTGNASNITRRGSSPGNLEIPKDLPDILNKQNPTRPVDDPGVPSEWTSPASAGSSDLISSDSHSDSFNAFQYDGRKFENFNFGSDTGLPTSIETDTGSGRQPSSEEQEIASLTTLHIDSETSSLNLQPLSTEIAAVTGSESASPVLSAAGSRSQTPSPATLSADHMDQQDLHLDEKLHHSVLQTPDDLETSEFPSECCSVMAGGTLTGWHEDVSTVIWRRMLGILGDVNNIINPEIHAQVFDYLCELWQNLSKIRDNLGISIDNHTSPPPPVLIPPLRILTPWLFKATMLPDRYKQGKLHAYKLICKIMKRRQDVSPNRDFLTHFYNIMHCGLLHVDQDIVNTIIKHCSPQFFSLGLPGATLLVMDFIAAAGRVAASSSLNAPRVEAQVLLGSLVCFPNLYCELPALHPSTSEIVLSHFTDVKEIIIKTVLNSAREEPSGPARCVALCSLGIWLCEELVHETHHPQIKEALNVICVSLKFPNKTVAQVACSVLSMLISYVDRLQTYQAKSPLKIIEILIATVTYLLPSTEASSYEQDKRLVVSLLLSLLDWIMALPLKTLLHPVSTAGGDNAKGENSVLNCAYKVLHGCVYGAQCFSNPRYFPLSLPDLASEDYDPFMRLESLKEPEPLHSPDSERSTKLQSVTEVKTHMQQGLISIAARTVITHLVNHLGHYPMSGDPAMLTSQLCENHDNPYSESPDLSPELFENPNLQFFVLNHTTLVSCLQIRAEEKAPGGEKLAGLTSANSVVRIIMRDLSGKYSWESSILYGPPLLSGQPKRTSLMLSLLAPHENLEDTSVVNGCEEEVSVIDGTTPMPKRRTREILPTWDTLTDEEDALDCLLQYVGTTGPECLQRTGVPLNIPAPPPCCLSEKLETDVINAILKQNAEERVFVEKHFNYLNMRAMGQEEPVPQKPQSAFYYARLLLNILGMNSWDKRKSFHLLKKNEKLLRELRNLDSRQCRETHKIAVFYVADGQEDKHSILSNTGGSQAYEDFVAGLGLEVNLTNHCGFLGGLQKNKSTGLTTPYFATSTVEVMFHVSTRMPSDSDDSLTKKLRHLGNDEVHIVWSEHTRDYRRGIIPTEFGDVLIIIYPMKNHMYSIQIMKKPEVPFFGPLFDGAIVNGKILPGLAQATAINASRALKSLIPLYQNFYEERARYLDTIIQHHLEPTTFEDYAAQVFCPAPHHHLLPDTGSCSENQQSENPAAQVDGNDLASPMSPRASKSRMSMKLRRSSGSANKS</sequence>
<dbReference type="Gene3D" id="3.40.50.11210">
    <property type="entry name" value="Rap/Ran-GAP"/>
    <property type="match status" value="1"/>
</dbReference>
<feature type="region of interest" description="Disordered" evidence="3">
    <location>
        <begin position="472"/>
        <end position="491"/>
    </location>
</feature>
<evidence type="ECO:0000256" key="2">
    <source>
        <dbReference type="ARBA" id="ARBA00022553"/>
    </source>
</evidence>
<dbReference type="SUPFAM" id="SSF48371">
    <property type="entry name" value="ARM repeat"/>
    <property type="match status" value="1"/>
</dbReference>
<feature type="compositionally biased region" description="Basic and acidic residues" evidence="3">
    <location>
        <begin position="345"/>
        <end position="362"/>
    </location>
</feature>
<organism evidence="5 6">
    <name type="scientific">Microcaecilia unicolor</name>
    <dbReference type="NCBI Taxonomy" id="1415580"/>
    <lineage>
        <taxon>Eukaryota</taxon>
        <taxon>Metazoa</taxon>
        <taxon>Chordata</taxon>
        <taxon>Craniata</taxon>
        <taxon>Vertebrata</taxon>
        <taxon>Euteleostomi</taxon>
        <taxon>Amphibia</taxon>
        <taxon>Gymnophiona</taxon>
        <taxon>Siphonopidae</taxon>
        <taxon>Microcaecilia</taxon>
    </lineage>
</organism>
<evidence type="ECO:0000256" key="3">
    <source>
        <dbReference type="SAM" id="MobiDB-lite"/>
    </source>
</evidence>
<dbReference type="GeneID" id="115477425"/>
<dbReference type="GO" id="GO:0051056">
    <property type="term" value="P:regulation of small GTPase mediated signal transduction"/>
    <property type="evidence" value="ECO:0007669"/>
    <property type="project" value="InterPro"/>
</dbReference>
<evidence type="ECO:0000313" key="6">
    <source>
        <dbReference type="RefSeq" id="XP_030070151.1"/>
    </source>
</evidence>
<evidence type="ECO:0000313" key="5">
    <source>
        <dbReference type="Proteomes" id="UP000515156"/>
    </source>
</evidence>
<dbReference type="GO" id="GO:0005737">
    <property type="term" value="C:cytoplasm"/>
    <property type="evidence" value="ECO:0007669"/>
    <property type="project" value="TreeGrafter"/>
</dbReference>
<evidence type="ECO:0000256" key="1">
    <source>
        <dbReference type="ARBA" id="ARBA00022468"/>
    </source>
</evidence>
<dbReference type="InterPro" id="IPR016024">
    <property type="entry name" value="ARM-type_fold"/>
</dbReference>
<feature type="region of interest" description="Disordered" evidence="3">
    <location>
        <begin position="340"/>
        <end position="377"/>
    </location>
</feature>
<dbReference type="PANTHER" id="PTHR10063:SF3">
    <property type="entry name" value="RAL GTPASE-ACTIVATING PROTEIN SUBUNIT ALPHA-1"/>
    <property type="match status" value="1"/>
</dbReference>